<dbReference type="SUPFAM" id="SSF52540">
    <property type="entry name" value="P-loop containing nucleoside triphosphate hydrolases"/>
    <property type="match status" value="2"/>
</dbReference>
<gene>
    <name evidence="11" type="ORF">H9Q79_09820</name>
</gene>
<dbReference type="InterPro" id="IPR027417">
    <property type="entry name" value="P-loop_NTPase"/>
</dbReference>
<proteinExistence type="predicted"/>
<evidence type="ECO:0000256" key="7">
    <source>
        <dbReference type="ARBA" id="ARBA00022840"/>
    </source>
</evidence>
<evidence type="ECO:0000256" key="9">
    <source>
        <dbReference type="ARBA" id="ARBA00023136"/>
    </source>
</evidence>
<evidence type="ECO:0000256" key="5">
    <source>
        <dbReference type="ARBA" id="ARBA00022737"/>
    </source>
</evidence>
<accession>A0A7G9G8W7</accession>
<dbReference type="GO" id="GO:0016887">
    <property type="term" value="F:ATP hydrolysis activity"/>
    <property type="evidence" value="ECO:0007669"/>
    <property type="project" value="InterPro"/>
</dbReference>
<dbReference type="EMBL" id="CP060635">
    <property type="protein sequence ID" value="QNM07249.1"/>
    <property type="molecule type" value="Genomic_DNA"/>
</dbReference>
<dbReference type="InterPro" id="IPR003593">
    <property type="entry name" value="AAA+_ATPase"/>
</dbReference>
<keyword evidence="3" id="KW-1003">Cell membrane</keyword>
<dbReference type="AlphaFoldDB" id="A0A7G9G8W7"/>
<keyword evidence="8" id="KW-1278">Translocase</keyword>
<dbReference type="PANTHER" id="PTHR43790:SF3">
    <property type="entry name" value="D-ALLOSE IMPORT ATP-BINDING PROTEIN ALSA-RELATED"/>
    <property type="match status" value="1"/>
</dbReference>
<organism evidence="11 12">
    <name type="scientific">Wansuia hejianensis</name>
    <dbReference type="NCBI Taxonomy" id="2763667"/>
    <lineage>
        <taxon>Bacteria</taxon>
        <taxon>Bacillati</taxon>
        <taxon>Bacillota</taxon>
        <taxon>Clostridia</taxon>
        <taxon>Lachnospirales</taxon>
        <taxon>Lachnospiraceae</taxon>
        <taxon>Wansuia</taxon>
    </lineage>
</organism>
<evidence type="ECO:0000256" key="2">
    <source>
        <dbReference type="ARBA" id="ARBA00022448"/>
    </source>
</evidence>
<dbReference type="SMART" id="SM00382">
    <property type="entry name" value="AAA"/>
    <property type="match status" value="2"/>
</dbReference>
<evidence type="ECO:0000256" key="3">
    <source>
        <dbReference type="ARBA" id="ARBA00022475"/>
    </source>
</evidence>
<dbReference type="CDD" id="cd03215">
    <property type="entry name" value="ABC_Carb_Monos_II"/>
    <property type="match status" value="1"/>
</dbReference>
<protein>
    <submittedName>
        <fullName evidence="11">Sugar ABC transporter ATP-binding protein</fullName>
    </submittedName>
</protein>
<evidence type="ECO:0000256" key="4">
    <source>
        <dbReference type="ARBA" id="ARBA00022597"/>
    </source>
</evidence>
<keyword evidence="2" id="KW-0813">Transport</keyword>
<dbReference type="InterPro" id="IPR003439">
    <property type="entry name" value="ABC_transporter-like_ATP-bd"/>
</dbReference>
<dbReference type="GO" id="GO:0005886">
    <property type="term" value="C:plasma membrane"/>
    <property type="evidence" value="ECO:0007669"/>
    <property type="project" value="UniProtKB-SubCell"/>
</dbReference>
<dbReference type="FunFam" id="3.40.50.300:FF:000127">
    <property type="entry name" value="Ribose import ATP-binding protein RbsA"/>
    <property type="match status" value="1"/>
</dbReference>
<keyword evidence="9" id="KW-0472">Membrane</keyword>
<dbReference type="Pfam" id="PF00005">
    <property type="entry name" value="ABC_tran"/>
    <property type="match status" value="2"/>
</dbReference>
<keyword evidence="4" id="KW-0762">Sugar transport</keyword>
<dbReference type="InterPro" id="IPR050107">
    <property type="entry name" value="ABC_carbohydrate_import_ATPase"/>
</dbReference>
<evidence type="ECO:0000256" key="6">
    <source>
        <dbReference type="ARBA" id="ARBA00022741"/>
    </source>
</evidence>
<dbReference type="InterPro" id="IPR017871">
    <property type="entry name" value="ABC_transporter-like_CS"/>
</dbReference>
<reference evidence="11 12" key="1">
    <citation type="submission" date="2020-08" db="EMBL/GenBank/DDBJ databases">
        <authorList>
            <person name="Liu C."/>
            <person name="Sun Q."/>
        </authorList>
    </citation>
    <scope>NUCLEOTIDE SEQUENCE [LARGE SCALE GENOMIC DNA]</scope>
    <source>
        <strain evidence="11 12">NSJ-29</strain>
    </source>
</reference>
<keyword evidence="6" id="KW-0547">Nucleotide-binding</keyword>
<dbReference type="Gene3D" id="3.40.50.300">
    <property type="entry name" value="P-loop containing nucleotide triphosphate hydrolases"/>
    <property type="match status" value="2"/>
</dbReference>
<evidence type="ECO:0000313" key="12">
    <source>
        <dbReference type="Proteomes" id="UP000515860"/>
    </source>
</evidence>
<keyword evidence="7 11" id="KW-0067">ATP-binding</keyword>
<evidence type="ECO:0000313" key="11">
    <source>
        <dbReference type="EMBL" id="QNM07249.1"/>
    </source>
</evidence>
<evidence type="ECO:0000256" key="1">
    <source>
        <dbReference type="ARBA" id="ARBA00004202"/>
    </source>
</evidence>
<dbReference type="PROSITE" id="PS00211">
    <property type="entry name" value="ABC_TRANSPORTER_1"/>
    <property type="match status" value="1"/>
</dbReference>
<sequence>MDANNVLELKDISKKYPGVQALNHINIEFRKGEVHALVGENGAGKSTLIKICTGAITPTTGTIHINGQTFTSMNPALSKENGIAAVYQEFNLVKEVSIAENIFIGEKMKGRRLFDKKTVVAEADKIFKQFAPDISTSTLVKELSVGYQQMVEISKALSKNVQLLIMDEPSAPLTNNEVDSMFEVVERLKAQGVTIIYISHRLEEIFRIADRVTVLRDGEYITTKDVKETDKDELIRYMVGRELTEAFPVYEGKPSDEVILEVDHLTGNGVKDVSFQVRRGEILGLGGLIGAGRTELAQMIFGMVRPQSGTIKVKGKQVHFQSPKEAILSKIAMVPEDRKKQGLVLPMSIKENISMACYKNLSRFTVINRRKQAAIVKEYQDAMKIKMANSEMQVQSLSGGNQQKVVLAKWMATQPDIIIFDEPTRGIDVGAKYEIYLLMHELLRQGKALIMISSEMEELISMSDRIVVLSEGQQTGELQRSEFSQELILQYSSKVVADGGKGK</sequence>
<dbReference type="GO" id="GO:0005524">
    <property type="term" value="F:ATP binding"/>
    <property type="evidence" value="ECO:0007669"/>
    <property type="project" value="UniProtKB-KW"/>
</dbReference>
<dbReference type="KEGG" id="whj:H9Q79_09820"/>
<dbReference type="PANTHER" id="PTHR43790">
    <property type="entry name" value="CARBOHYDRATE TRANSPORT ATP-BINDING PROTEIN MG119-RELATED"/>
    <property type="match status" value="1"/>
</dbReference>
<name>A0A7G9G8W7_9FIRM</name>
<dbReference type="PROSITE" id="PS50893">
    <property type="entry name" value="ABC_TRANSPORTER_2"/>
    <property type="match status" value="2"/>
</dbReference>
<dbReference type="RefSeq" id="WP_118647271.1">
    <property type="nucleotide sequence ID" value="NZ_CP060635.1"/>
</dbReference>
<dbReference type="CDD" id="cd03216">
    <property type="entry name" value="ABC_Carb_Monos_I"/>
    <property type="match status" value="1"/>
</dbReference>
<feature type="domain" description="ABC transporter" evidence="10">
    <location>
        <begin position="253"/>
        <end position="496"/>
    </location>
</feature>
<comment type="subcellular location">
    <subcellularLocation>
        <location evidence="1">Cell membrane</location>
        <topology evidence="1">Peripheral membrane protein</topology>
    </subcellularLocation>
</comment>
<evidence type="ECO:0000259" key="10">
    <source>
        <dbReference type="PROSITE" id="PS50893"/>
    </source>
</evidence>
<evidence type="ECO:0000256" key="8">
    <source>
        <dbReference type="ARBA" id="ARBA00022967"/>
    </source>
</evidence>
<keyword evidence="12" id="KW-1185">Reference proteome</keyword>
<dbReference type="Proteomes" id="UP000515860">
    <property type="component" value="Chromosome"/>
</dbReference>
<keyword evidence="5" id="KW-0677">Repeat</keyword>
<feature type="domain" description="ABC transporter" evidence="10">
    <location>
        <begin position="7"/>
        <end position="242"/>
    </location>
</feature>